<feature type="transmembrane region" description="Helical" evidence="6">
    <location>
        <begin position="426"/>
        <end position="450"/>
    </location>
</feature>
<evidence type="ECO:0000256" key="5">
    <source>
        <dbReference type="ARBA" id="ARBA00023136"/>
    </source>
</evidence>
<evidence type="ECO:0000259" key="7">
    <source>
        <dbReference type="Pfam" id="PF02687"/>
    </source>
</evidence>
<feature type="transmembrane region" description="Helical" evidence="6">
    <location>
        <begin position="343"/>
        <end position="363"/>
    </location>
</feature>
<dbReference type="InterPro" id="IPR025857">
    <property type="entry name" value="MacB_PCD"/>
</dbReference>
<feature type="domain" description="MacB-like periplasmic core" evidence="8">
    <location>
        <begin position="22"/>
        <end position="240"/>
    </location>
</feature>
<gene>
    <name evidence="9" type="ORF">NM125_06125</name>
</gene>
<dbReference type="AlphaFoldDB" id="A0A9X2L2P9"/>
<feature type="transmembrane region" description="Helical" evidence="6">
    <location>
        <begin position="21"/>
        <end position="44"/>
    </location>
</feature>
<feature type="domain" description="ABC3 transporter permease C-terminal" evidence="7">
    <location>
        <begin position="293"/>
        <end position="410"/>
    </location>
</feature>
<comment type="caution">
    <text evidence="9">The sequence shown here is derived from an EMBL/GenBank/DDBJ whole genome shotgun (WGS) entry which is preliminary data.</text>
</comment>
<dbReference type="Proteomes" id="UP001139125">
    <property type="component" value="Unassembled WGS sequence"/>
</dbReference>
<name>A0A9X2L2P9_9BACT</name>
<evidence type="ECO:0000259" key="8">
    <source>
        <dbReference type="Pfam" id="PF12704"/>
    </source>
</evidence>
<evidence type="ECO:0000256" key="1">
    <source>
        <dbReference type="ARBA" id="ARBA00004651"/>
    </source>
</evidence>
<dbReference type="GO" id="GO:0005886">
    <property type="term" value="C:plasma membrane"/>
    <property type="evidence" value="ECO:0007669"/>
    <property type="project" value="UniProtKB-SubCell"/>
</dbReference>
<feature type="transmembrane region" description="Helical" evidence="6">
    <location>
        <begin position="287"/>
        <end position="309"/>
    </location>
</feature>
<dbReference type="Pfam" id="PF12704">
    <property type="entry name" value="MacB_PCD"/>
    <property type="match status" value="1"/>
</dbReference>
<keyword evidence="3 6" id="KW-0812">Transmembrane</keyword>
<feature type="domain" description="ABC3 transporter permease C-terminal" evidence="7">
    <location>
        <begin position="682"/>
        <end position="791"/>
    </location>
</feature>
<dbReference type="EMBL" id="JANDBC010000001">
    <property type="protein sequence ID" value="MCP9291154.1"/>
    <property type="molecule type" value="Genomic_DNA"/>
</dbReference>
<evidence type="ECO:0000256" key="3">
    <source>
        <dbReference type="ARBA" id="ARBA00022692"/>
    </source>
</evidence>
<accession>A0A9X2L2P9</accession>
<keyword evidence="2" id="KW-1003">Cell membrane</keyword>
<keyword evidence="5 6" id="KW-0472">Membrane</keyword>
<sequence>MVFKPLFLKLAIRNIRKFWGITVINVLGLIIGLTCTTLIFIFVYDEYSFDRFHENKNKIYRLGWNIKTPSETTYLAPTPGPLGPALINDFPQIEKMVRFTPARLNITFRNNSFGNLKSFSTDPDVFEIFSFDLIMGSQSQVLSNPSSIVLSEEVAQRIFGNENPIGKRLELADLTNELTVTGVFKNLPRNSHIQFDALTSMDVHYELSGWDDGTDWYTSIYYTYLQLADPSFADELEQQLPFLINRYIDNEVSVTGIEYSGSLVPLSQLYLNSDRRYEVGPTSDKRLLFFFSVAGLFVLLIACLNYITLSTARSIKRYKEIGIHKTLGADKSQLFGQFIGESVGIIFLSLLAVYVLTVLLLPLTNSFSGKTIAPSFLWSAEFLLAFISGGLLIGILSGLYPAFVLSNFQPANILKASQPKGISGSLVRKILTGFQLFISLFLIISSLVIYQQTNFLLYGETGFTKSDMMVVAISEDVLGSQVESFEQELLNHPDVVKATVSDRYPGEQTNRTQATIRLDNGEELISNMGTYFVGYNFFDTYGIELIAGTPFSPDLRSDSLFNIIINRSSLRLLQIESDRPDLALERIITVFGTDGFVQGVTEDFHFRPFTEQIEPIALILLPEAFSFISLKLNAQFNAETIDGLEKIWNKFAPGHDFNYFFLEDKLSQNYTSQSKLRQVIFAFSFLAILISCLGLLGLTSFTAKQKSSEIAVRKVLGARYFEIIQLIWKELLLLILLASVFAIPVSWIFLTEWLGNFAYKVEPGVAPYVFGVLVILILSVLVTSYHSLKAAMVNPTDYLRSE</sequence>
<proteinExistence type="predicted"/>
<evidence type="ECO:0000313" key="10">
    <source>
        <dbReference type="Proteomes" id="UP001139125"/>
    </source>
</evidence>
<evidence type="ECO:0000256" key="4">
    <source>
        <dbReference type="ARBA" id="ARBA00022989"/>
    </source>
</evidence>
<keyword evidence="10" id="KW-1185">Reference proteome</keyword>
<dbReference type="InterPro" id="IPR050250">
    <property type="entry name" value="Macrolide_Exporter_MacB"/>
</dbReference>
<evidence type="ECO:0000256" key="2">
    <source>
        <dbReference type="ARBA" id="ARBA00022475"/>
    </source>
</evidence>
<dbReference type="RefSeq" id="WP_255133841.1">
    <property type="nucleotide sequence ID" value="NZ_JANDBC010000001.1"/>
</dbReference>
<reference evidence="9" key="1">
    <citation type="submission" date="2022-06" db="EMBL/GenBank/DDBJ databases">
        <title>Gracilimonas sp. CAU 1638 isolated from sea sediment.</title>
        <authorList>
            <person name="Kim W."/>
        </authorList>
    </citation>
    <scope>NUCLEOTIDE SEQUENCE</scope>
    <source>
        <strain evidence="9">CAU 1638</strain>
    </source>
</reference>
<dbReference type="GO" id="GO:0022857">
    <property type="term" value="F:transmembrane transporter activity"/>
    <property type="evidence" value="ECO:0007669"/>
    <property type="project" value="TreeGrafter"/>
</dbReference>
<dbReference type="PANTHER" id="PTHR30572">
    <property type="entry name" value="MEMBRANE COMPONENT OF TRANSPORTER-RELATED"/>
    <property type="match status" value="1"/>
</dbReference>
<feature type="transmembrane region" description="Helical" evidence="6">
    <location>
        <begin position="731"/>
        <end position="750"/>
    </location>
</feature>
<evidence type="ECO:0000313" key="9">
    <source>
        <dbReference type="EMBL" id="MCP9291154.1"/>
    </source>
</evidence>
<protein>
    <submittedName>
        <fullName evidence="9">ABC transporter permease</fullName>
    </submittedName>
</protein>
<organism evidence="9 10">
    <name type="scientific">Gracilimonas sediminicola</name>
    <dbReference type="NCBI Taxonomy" id="2952158"/>
    <lineage>
        <taxon>Bacteria</taxon>
        <taxon>Pseudomonadati</taxon>
        <taxon>Balneolota</taxon>
        <taxon>Balneolia</taxon>
        <taxon>Balneolales</taxon>
        <taxon>Balneolaceae</taxon>
        <taxon>Gracilimonas</taxon>
    </lineage>
</organism>
<feature type="transmembrane region" description="Helical" evidence="6">
    <location>
        <begin position="679"/>
        <end position="698"/>
    </location>
</feature>
<feature type="transmembrane region" description="Helical" evidence="6">
    <location>
        <begin position="765"/>
        <end position="785"/>
    </location>
</feature>
<comment type="subcellular location">
    <subcellularLocation>
        <location evidence="1">Cell membrane</location>
        <topology evidence="1">Multi-pass membrane protein</topology>
    </subcellularLocation>
</comment>
<dbReference type="Pfam" id="PF02687">
    <property type="entry name" value="FtsX"/>
    <property type="match status" value="2"/>
</dbReference>
<keyword evidence="4 6" id="KW-1133">Transmembrane helix</keyword>
<dbReference type="PANTHER" id="PTHR30572:SF18">
    <property type="entry name" value="ABC-TYPE MACROLIDE FAMILY EXPORT SYSTEM PERMEASE COMPONENT 2"/>
    <property type="match status" value="1"/>
</dbReference>
<evidence type="ECO:0000256" key="6">
    <source>
        <dbReference type="SAM" id="Phobius"/>
    </source>
</evidence>
<dbReference type="InterPro" id="IPR003838">
    <property type="entry name" value="ABC3_permease_C"/>
</dbReference>
<feature type="transmembrane region" description="Helical" evidence="6">
    <location>
        <begin position="383"/>
        <end position="405"/>
    </location>
</feature>